<feature type="transmembrane region" description="Helical" evidence="7">
    <location>
        <begin position="33"/>
        <end position="54"/>
    </location>
</feature>
<organism evidence="9 10">
    <name type="scientific">Lojkania enalia</name>
    <dbReference type="NCBI Taxonomy" id="147567"/>
    <lineage>
        <taxon>Eukaryota</taxon>
        <taxon>Fungi</taxon>
        <taxon>Dikarya</taxon>
        <taxon>Ascomycota</taxon>
        <taxon>Pezizomycotina</taxon>
        <taxon>Dothideomycetes</taxon>
        <taxon>Pleosporomycetidae</taxon>
        <taxon>Pleosporales</taxon>
        <taxon>Pleosporales incertae sedis</taxon>
        <taxon>Lojkania</taxon>
    </lineage>
</organism>
<name>A0A9P4N037_9PLEO</name>
<dbReference type="OrthoDB" id="61113at2759"/>
<keyword evidence="4 7" id="KW-0472">Membrane</keyword>
<keyword evidence="3 7" id="KW-1133">Transmembrane helix</keyword>
<evidence type="ECO:0000313" key="10">
    <source>
        <dbReference type="Proteomes" id="UP000800093"/>
    </source>
</evidence>
<feature type="transmembrane region" description="Helical" evidence="7">
    <location>
        <begin position="107"/>
        <end position="133"/>
    </location>
</feature>
<dbReference type="Pfam" id="PF20684">
    <property type="entry name" value="Fung_rhodopsin"/>
    <property type="match status" value="1"/>
</dbReference>
<dbReference type="InterPro" id="IPR052337">
    <property type="entry name" value="SAT4-like"/>
</dbReference>
<dbReference type="PANTHER" id="PTHR33048:SF47">
    <property type="entry name" value="INTEGRAL MEMBRANE PROTEIN-RELATED"/>
    <property type="match status" value="1"/>
</dbReference>
<sequence>MPTAQFEDLLVEMLAHPPNPNEPLPLANRKETIFGSAITFLIISWLAVALRLYTRLWIVRDPGLDDLFVTLSAICNTVATSFVLISVKYGLGRHFLYLPVPSMTKYFLFFYVENATYVTQTALIKISLLFQYLRIFKGGFMKWMSIAEIAIIGIWGFTFGFMAWFPCFPVKGFWNRITTHPTCYGFGFHDAESFVVTFEVHTAMNMVFDLAVFLTPMVLFKRKELKRKNFLALTGVFTIGAIVVFTSIWRMISIVETRAATDPYIDFTWWSAKAVILSCLEINLAIICASMPIFWPVFEKSLAHIFVTREVHIMEHQRLDDRGAEYELERFNSYTGSKLERGESIKSSSGASETLKRERTTDDPDPFAHYKDRFVIELVDPLAGGNTKSPGVETKIKGPPRSKWKI</sequence>
<feature type="transmembrane region" description="Helical" evidence="7">
    <location>
        <begin position="200"/>
        <end position="219"/>
    </location>
</feature>
<dbReference type="PANTHER" id="PTHR33048">
    <property type="entry name" value="PTH11-LIKE INTEGRAL MEMBRANE PROTEIN (AFU_ORTHOLOGUE AFUA_5G11245)"/>
    <property type="match status" value="1"/>
</dbReference>
<feature type="compositionally biased region" description="Basic and acidic residues" evidence="6">
    <location>
        <begin position="354"/>
        <end position="368"/>
    </location>
</feature>
<keyword evidence="2 7" id="KW-0812">Transmembrane</keyword>
<comment type="similarity">
    <text evidence="5">Belongs to the SAT4 family.</text>
</comment>
<evidence type="ECO:0000256" key="7">
    <source>
        <dbReference type="SAM" id="Phobius"/>
    </source>
</evidence>
<gene>
    <name evidence="9" type="ORF">CC78DRAFT_571419</name>
</gene>
<evidence type="ECO:0000256" key="5">
    <source>
        <dbReference type="ARBA" id="ARBA00038359"/>
    </source>
</evidence>
<dbReference type="InterPro" id="IPR049326">
    <property type="entry name" value="Rhodopsin_dom_fungi"/>
</dbReference>
<dbReference type="AlphaFoldDB" id="A0A9P4N037"/>
<dbReference type="Proteomes" id="UP000800093">
    <property type="component" value="Unassembled WGS sequence"/>
</dbReference>
<dbReference type="EMBL" id="ML986689">
    <property type="protein sequence ID" value="KAF2260098.1"/>
    <property type="molecule type" value="Genomic_DNA"/>
</dbReference>
<evidence type="ECO:0000313" key="9">
    <source>
        <dbReference type="EMBL" id="KAF2260098.1"/>
    </source>
</evidence>
<dbReference type="GO" id="GO:0016020">
    <property type="term" value="C:membrane"/>
    <property type="evidence" value="ECO:0007669"/>
    <property type="project" value="UniProtKB-SubCell"/>
</dbReference>
<feature type="transmembrane region" description="Helical" evidence="7">
    <location>
        <begin position="66"/>
        <end position="87"/>
    </location>
</feature>
<feature type="region of interest" description="Disordered" evidence="6">
    <location>
        <begin position="382"/>
        <end position="406"/>
    </location>
</feature>
<evidence type="ECO:0000259" key="8">
    <source>
        <dbReference type="Pfam" id="PF20684"/>
    </source>
</evidence>
<evidence type="ECO:0000256" key="1">
    <source>
        <dbReference type="ARBA" id="ARBA00004141"/>
    </source>
</evidence>
<feature type="transmembrane region" description="Helical" evidence="7">
    <location>
        <begin position="145"/>
        <end position="165"/>
    </location>
</feature>
<feature type="domain" description="Rhodopsin" evidence="8">
    <location>
        <begin position="50"/>
        <end position="299"/>
    </location>
</feature>
<keyword evidence="10" id="KW-1185">Reference proteome</keyword>
<proteinExistence type="inferred from homology"/>
<feature type="transmembrane region" description="Helical" evidence="7">
    <location>
        <begin position="272"/>
        <end position="295"/>
    </location>
</feature>
<comment type="subcellular location">
    <subcellularLocation>
        <location evidence="1">Membrane</location>
        <topology evidence="1">Multi-pass membrane protein</topology>
    </subcellularLocation>
</comment>
<reference evidence="10" key="1">
    <citation type="journal article" date="2020" name="Stud. Mycol.">
        <title>101 Dothideomycetes genomes: A test case for predicting lifestyles and emergence of pathogens.</title>
        <authorList>
            <person name="Haridas S."/>
            <person name="Albert R."/>
            <person name="Binder M."/>
            <person name="Bloem J."/>
            <person name="LaButti K."/>
            <person name="Salamov A."/>
            <person name="Andreopoulos B."/>
            <person name="Baker S."/>
            <person name="Barry K."/>
            <person name="Bills G."/>
            <person name="Bluhm B."/>
            <person name="Cannon C."/>
            <person name="Castanera R."/>
            <person name="Culley D."/>
            <person name="Daum C."/>
            <person name="Ezra D."/>
            <person name="Gonzalez J."/>
            <person name="Henrissat B."/>
            <person name="Kuo A."/>
            <person name="Liang C."/>
            <person name="Lipzen A."/>
            <person name="Lutzoni F."/>
            <person name="Magnuson J."/>
            <person name="Mondo S."/>
            <person name="Nolan M."/>
            <person name="Ohm R."/>
            <person name="Pangilinan J."/>
            <person name="Park H.-J."/>
            <person name="Ramirez L."/>
            <person name="Alfaro M."/>
            <person name="Sun H."/>
            <person name="Tritt A."/>
            <person name="Yoshinaga Y."/>
            <person name="Zwiers L.-H."/>
            <person name="Turgeon B."/>
            <person name="Goodwin S."/>
            <person name="Spatafora J."/>
            <person name="Crous P."/>
            <person name="Grigoriev I."/>
        </authorList>
    </citation>
    <scope>NUCLEOTIDE SEQUENCE [LARGE SCALE GENOMIC DNA]</scope>
    <source>
        <strain evidence="10">CBS 304.66</strain>
    </source>
</reference>
<protein>
    <recommendedName>
        <fullName evidence="8">Rhodopsin domain-containing protein</fullName>
    </recommendedName>
</protein>
<evidence type="ECO:0000256" key="2">
    <source>
        <dbReference type="ARBA" id="ARBA00022692"/>
    </source>
</evidence>
<feature type="transmembrane region" description="Helical" evidence="7">
    <location>
        <begin position="231"/>
        <end position="252"/>
    </location>
</feature>
<evidence type="ECO:0000256" key="3">
    <source>
        <dbReference type="ARBA" id="ARBA00022989"/>
    </source>
</evidence>
<accession>A0A9P4N037</accession>
<comment type="caution">
    <text evidence="9">The sequence shown here is derived from an EMBL/GenBank/DDBJ whole genome shotgun (WGS) entry which is preliminary data.</text>
</comment>
<evidence type="ECO:0000256" key="6">
    <source>
        <dbReference type="SAM" id="MobiDB-lite"/>
    </source>
</evidence>
<evidence type="ECO:0000256" key="4">
    <source>
        <dbReference type="ARBA" id="ARBA00023136"/>
    </source>
</evidence>
<feature type="region of interest" description="Disordered" evidence="6">
    <location>
        <begin position="339"/>
        <end position="368"/>
    </location>
</feature>